<proteinExistence type="inferred from homology"/>
<name>A0A398BAB1_9BACI</name>
<evidence type="ECO:0000259" key="9">
    <source>
        <dbReference type="Pfam" id="PF00892"/>
    </source>
</evidence>
<organism evidence="10 11">
    <name type="scientific">Peribacillus asahii</name>
    <dbReference type="NCBI Taxonomy" id="228899"/>
    <lineage>
        <taxon>Bacteria</taxon>
        <taxon>Bacillati</taxon>
        <taxon>Bacillota</taxon>
        <taxon>Bacilli</taxon>
        <taxon>Bacillales</taxon>
        <taxon>Bacillaceae</taxon>
        <taxon>Peribacillus</taxon>
    </lineage>
</organism>
<keyword evidence="5 8" id="KW-0812">Transmembrane</keyword>
<feature type="transmembrane region" description="Helical" evidence="8">
    <location>
        <begin position="9"/>
        <end position="27"/>
    </location>
</feature>
<evidence type="ECO:0000256" key="8">
    <source>
        <dbReference type="SAM" id="Phobius"/>
    </source>
</evidence>
<evidence type="ECO:0000256" key="6">
    <source>
        <dbReference type="ARBA" id="ARBA00022989"/>
    </source>
</evidence>
<dbReference type="EMBL" id="QWVS01000015">
    <property type="protein sequence ID" value="RID86474.1"/>
    <property type="molecule type" value="Genomic_DNA"/>
</dbReference>
<feature type="transmembrane region" description="Helical" evidence="8">
    <location>
        <begin position="108"/>
        <end position="125"/>
    </location>
</feature>
<dbReference type="InterPro" id="IPR000620">
    <property type="entry name" value="EamA_dom"/>
</dbReference>
<keyword evidence="11" id="KW-1185">Reference proteome</keyword>
<feature type="transmembrane region" description="Helical" evidence="8">
    <location>
        <begin position="271"/>
        <end position="293"/>
    </location>
</feature>
<feature type="transmembrane region" description="Helical" evidence="8">
    <location>
        <begin position="39"/>
        <end position="56"/>
    </location>
</feature>
<evidence type="ECO:0000256" key="7">
    <source>
        <dbReference type="ARBA" id="ARBA00023136"/>
    </source>
</evidence>
<evidence type="ECO:0000256" key="4">
    <source>
        <dbReference type="ARBA" id="ARBA00022475"/>
    </source>
</evidence>
<feature type="transmembrane region" description="Helical" evidence="8">
    <location>
        <begin position="77"/>
        <end position="96"/>
    </location>
</feature>
<feature type="domain" description="EamA" evidence="9">
    <location>
        <begin position="159"/>
        <end position="286"/>
    </location>
</feature>
<dbReference type="InterPro" id="IPR037185">
    <property type="entry name" value="EmrE-like"/>
</dbReference>
<dbReference type="GO" id="GO:0005886">
    <property type="term" value="C:plasma membrane"/>
    <property type="evidence" value="ECO:0007669"/>
    <property type="project" value="UniProtKB-SubCell"/>
</dbReference>
<reference evidence="10 11" key="1">
    <citation type="submission" date="2018-08" db="EMBL/GenBank/DDBJ databases">
        <title>Bacillus jemisoniae sp. nov., Bacillus chryseoplanitiae sp. nov., Bacillus resnikiae sp. nov., and Bacillus frankliniae sp. nov., isolated from Viking spacecraft and associated surfaces.</title>
        <authorList>
            <person name="Seuylemezian A."/>
            <person name="Vaishampayan P."/>
        </authorList>
    </citation>
    <scope>NUCLEOTIDE SEQUENCE [LARGE SCALE GENOMIC DNA]</scope>
    <source>
        <strain evidence="10 11">MA001</strain>
    </source>
</reference>
<dbReference type="SUPFAM" id="SSF103481">
    <property type="entry name" value="Multidrug resistance efflux transporter EmrE"/>
    <property type="match status" value="2"/>
</dbReference>
<dbReference type="PANTHER" id="PTHR22911:SF137">
    <property type="entry name" value="SOLUTE CARRIER FAMILY 35 MEMBER G2-RELATED"/>
    <property type="match status" value="1"/>
</dbReference>
<feature type="transmembrane region" description="Helical" evidence="8">
    <location>
        <begin position="241"/>
        <end position="265"/>
    </location>
</feature>
<keyword evidence="3" id="KW-0813">Transport</keyword>
<protein>
    <submittedName>
        <fullName evidence="10">EamA family transporter RarD</fullName>
    </submittedName>
</protein>
<evidence type="ECO:0000256" key="3">
    <source>
        <dbReference type="ARBA" id="ARBA00022448"/>
    </source>
</evidence>
<dbReference type="Proteomes" id="UP000266016">
    <property type="component" value="Unassembled WGS sequence"/>
</dbReference>
<feature type="transmembrane region" description="Helical" evidence="8">
    <location>
        <begin position="215"/>
        <end position="234"/>
    </location>
</feature>
<dbReference type="PANTHER" id="PTHR22911">
    <property type="entry name" value="ACYL-MALONYL CONDENSING ENZYME-RELATED"/>
    <property type="match status" value="1"/>
</dbReference>
<dbReference type="Pfam" id="PF00892">
    <property type="entry name" value="EamA"/>
    <property type="match status" value="2"/>
</dbReference>
<feature type="transmembrane region" description="Helical" evidence="8">
    <location>
        <begin position="155"/>
        <end position="171"/>
    </location>
</feature>
<dbReference type="NCBIfam" id="TIGR00688">
    <property type="entry name" value="rarD"/>
    <property type="match status" value="1"/>
</dbReference>
<evidence type="ECO:0000256" key="5">
    <source>
        <dbReference type="ARBA" id="ARBA00022692"/>
    </source>
</evidence>
<comment type="subcellular location">
    <subcellularLocation>
        <location evidence="1">Cell membrane</location>
        <topology evidence="1">Multi-pass membrane protein</topology>
    </subcellularLocation>
</comment>
<dbReference type="InterPro" id="IPR004626">
    <property type="entry name" value="RarD"/>
</dbReference>
<comment type="similarity">
    <text evidence="2">Belongs to the EamA transporter family.</text>
</comment>
<feature type="transmembrane region" description="Helical" evidence="8">
    <location>
        <begin position="183"/>
        <end position="203"/>
    </location>
</feature>
<gene>
    <name evidence="10" type="primary">rarD</name>
    <name evidence="10" type="ORF">D1953_09090</name>
</gene>
<evidence type="ECO:0000256" key="1">
    <source>
        <dbReference type="ARBA" id="ARBA00004651"/>
    </source>
</evidence>
<dbReference type="RefSeq" id="WP_119116864.1">
    <property type="nucleotide sequence ID" value="NZ_QWVS01000015.1"/>
</dbReference>
<keyword evidence="6 8" id="KW-1133">Transmembrane helix</keyword>
<feature type="transmembrane region" description="Helical" evidence="8">
    <location>
        <begin position="132"/>
        <end position="149"/>
    </location>
</feature>
<feature type="domain" description="EamA" evidence="9">
    <location>
        <begin position="9"/>
        <end position="147"/>
    </location>
</feature>
<comment type="caution">
    <text evidence="10">The sequence shown here is derived from an EMBL/GenBank/DDBJ whole genome shotgun (WGS) entry which is preliminary data.</text>
</comment>
<evidence type="ECO:0000313" key="10">
    <source>
        <dbReference type="EMBL" id="RID86474.1"/>
    </source>
</evidence>
<sequence length="309" mass="34447">MKLDQEKEGIIYAALSYIIWGVVTIYWKQLQEVSSGEILAQRVFWSFLFMVVLLIMTKKWKAFITYAKEIVRAPKKFWALFIASVLISVNWGVFIWAVNAGRILETSLGYYINPLVSMLLGVLVLKEQLSRAQTFAFMLAGVGVLILGIHFGSIPWVSLVLAITFGLYGLAKKMIQTEAAIGLTLETVMMAPIALGYWMYLMIQSESRFFDSTPTSLLLIGGGIVTALPLLYFAKGAQKVSLSLLGILQYIAPTLSLLIGVFVYHETFTKAHMLAFLFIWSALIIYTLSVTKWGKATAAKMKKHGKMGA</sequence>
<keyword evidence="7 8" id="KW-0472">Membrane</keyword>
<keyword evidence="4" id="KW-1003">Cell membrane</keyword>
<evidence type="ECO:0000256" key="2">
    <source>
        <dbReference type="ARBA" id="ARBA00007362"/>
    </source>
</evidence>
<accession>A0A398BAB1</accession>
<dbReference type="AlphaFoldDB" id="A0A398BAB1"/>
<evidence type="ECO:0000313" key="11">
    <source>
        <dbReference type="Proteomes" id="UP000266016"/>
    </source>
</evidence>